<protein>
    <recommendedName>
        <fullName evidence="1">D-inositol 3-phosphate glycosyltransferase</fullName>
    </recommendedName>
</protein>
<proteinExistence type="predicted"/>
<dbReference type="Pfam" id="PF00534">
    <property type="entry name" value="Glycos_transf_1"/>
    <property type="match status" value="1"/>
</dbReference>
<dbReference type="RefSeq" id="WP_205357944.1">
    <property type="nucleotide sequence ID" value="NZ_JADKYB010000008.1"/>
</dbReference>
<reference evidence="7 8" key="1">
    <citation type="submission" date="2021-01" db="EMBL/GenBank/DDBJ databases">
        <title>Streptomyces acididurans sp. nov., isolated from a peat swamp forest soil.</title>
        <authorList>
            <person name="Chantavorakit T."/>
            <person name="Duangmal K."/>
        </authorList>
    </citation>
    <scope>NUCLEOTIDE SEQUENCE [LARGE SCALE GENOMIC DNA]</scope>
    <source>
        <strain evidence="7 8">KK5PA1</strain>
    </source>
</reference>
<gene>
    <name evidence="7" type="ORF">ITX44_16200</name>
</gene>
<evidence type="ECO:0000256" key="2">
    <source>
        <dbReference type="ARBA" id="ARBA00022676"/>
    </source>
</evidence>
<organism evidence="7 8">
    <name type="scientific">Actinacidiphila acididurans</name>
    <dbReference type="NCBI Taxonomy" id="2784346"/>
    <lineage>
        <taxon>Bacteria</taxon>
        <taxon>Bacillati</taxon>
        <taxon>Actinomycetota</taxon>
        <taxon>Actinomycetes</taxon>
        <taxon>Kitasatosporales</taxon>
        <taxon>Streptomycetaceae</taxon>
        <taxon>Actinacidiphila</taxon>
    </lineage>
</organism>
<dbReference type="Pfam" id="PF13579">
    <property type="entry name" value="Glyco_trans_4_4"/>
    <property type="match status" value="1"/>
</dbReference>
<dbReference type="PANTHER" id="PTHR12526">
    <property type="entry name" value="GLYCOSYLTRANSFERASE"/>
    <property type="match status" value="1"/>
</dbReference>
<dbReference type="SUPFAM" id="SSF53756">
    <property type="entry name" value="UDP-Glycosyltransferase/glycogen phosphorylase"/>
    <property type="match status" value="1"/>
</dbReference>
<sequence>MSSSTPTPPHLSHGPLHTVHVLGAAAGAHVSSLAGGLVARGVEVTVCGPALAGRDYAIPATGARFLAVDIGRRGAADAPAIAALRAAFTGAAVVHAHGLRAGLLAAMALGGRRTPLVVTWHGAEPPADGRKGMMLRWLERRSVRGATVVLGVSSDLVDRARGHGARDARLAPVSVPRPSAPPRPPADTDRLIHKIRADVGAVDRPLVLSVGRLERDAGHEVLLDAAGRWAGLDHRPLVVIAGEGGERAELERRIATEHLPVLLLGRRDDVPELLAAADLAVLPSRWEARSLLAQEALFAGVPLVATAVGGTPELVGDAAVLVPYGDPVALSRAVTGLLADPARRTALAAAGRAQAATWPTEDDTVAQVLSVYDELMQRG</sequence>
<evidence type="ECO:0000256" key="4">
    <source>
        <dbReference type="SAM" id="MobiDB-lite"/>
    </source>
</evidence>
<evidence type="ECO:0000259" key="6">
    <source>
        <dbReference type="Pfam" id="PF13579"/>
    </source>
</evidence>
<name>A0ABS2TRV2_9ACTN</name>
<dbReference type="Gene3D" id="3.40.50.2000">
    <property type="entry name" value="Glycogen Phosphorylase B"/>
    <property type="match status" value="2"/>
</dbReference>
<dbReference type="CDD" id="cd03801">
    <property type="entry name" value="GT4_PimA-like"/>
    <property type="match status" value="1"/>
</dbReference>
<accession>A0ABS2TRV2</accession>
<evidence type="ECO:0000256" key="1">
    <source>
        <dbReference type="ARBA" id="ARBA00021292"/>
    </source>
</evidence>
<comment type="caution">
    <text evidence="7">The sequence shown here is derived from an EMBL/GenBank/DDBJ whole genome shotgun (WGS) entry which is preliminary data.</text>
</comment>
<evidence type="ECO:0000256" key="3">
    <source>
        <dbReference type="ARBA" id="ARBA00022679"/>
    </source>
</evidence>
<feature type="region of interest" description="Disordered" evidence="4">
    <location>
        <begin position="167"/>
        <end position="188"/>
    </location>
</feature>
<dbReference type="Proteomes" id="UP000749040">
    <property type="component" value="Unassembled WGS sequence"/>
</dbReference>
<feature type="domain" description="Glycosyl transferase family 1" evidence="5">
    <location>
        <begin position="196"/>
        <end position="353"/>
    </location>
</feature>
<keyword evidence="2" id="KW-0328">Glycosyltransferase</keyword>
<evidence type="ECO:0000313" key="7">
    <source>
        <dbReference type="EMBL" id="MBM9506065.1"/>
    </source>
</evidence>
<dbReference type="InterPro" id="IPR001296">
    <property type="entry name" value="Glyco_trans_1"/>
</dbReference>
<feature type="domain" description="Glycosyltransferase subfamily 4-like N-terminal" evidence="6">
    <location>
        <begin position="26"/>
        <end position="174"/>
    </location>
</feature>
<dbReference type="PANTHER" id="PTHR12526:SF510">
    <property type="entry name" value="D-INOSITOL 3-PHOSPHATE GLYCOSYLTRANSFERASE"/>
    <property type="match status" value="1"/>
</dbReference>
<evidence type="ECO:0000259" key="5">
    <source>
        <dbReference type="Pfam" id="PF00534"/>
    </source>
</evidence>
<keyword evidence="3" id="KW-0808">Transferase</keyword>
<evidence type="ECO:0000313" key="8">
    <source>
        <dbReference type="Proteomes" id="UP000749040"/>
    </source>
</evidence>
<keyword evidence="8" id="KW-1185">Reference proteome</keyword>
<dbReference type="EMBL" id="JADKYB010000008">
    <property type="protein sequence ID" value="MBM9506065.1"/>
    <property type="molecule type" value="Genomic_DNA"/>
</dbReference>
<dbReference type="InterPro" id="IPR028098">
    <property type="entry name" value="Glyco_trans_4-like_N"/>
</dbReference>